<organism evidence="3 4">
    <name type="scientific">Afipia massiliensis</name>
    <dbReference type="NCBI Taxonomy" id="211460"/>
    <lineage>
        <taxon>Bacteria</taxon>
        <taxon>Pseudomonadati</taxon>
        <taxon>Pseudomonadota</taxon>
        <taxon>Alphaproteobacteria</taxon>
        <taxon>Hyphomicrobiales</taxon>
        <taxon>Nitrobacteraceae</taxon>
        <taxon>Afipia</taxon>
    </lineage>
</organism>
<sequence length="229" mass="24529">MIIELGQAFDEFEGDSAARVAVLHAFGDHFTAGLQLDQLAAWVEAGRHLAPEGSVDPFDLRAPLRTKPVVAAVQGICFTAGIELMLAADIVVSADNARFSQLEVKRGIMANHGATIRIVERAGWGNAMLYLLTGDEFDAQTALRFGLVQEVVPAGQQLARAIEIAERIAAQAPLAVRATITSARRAVRDGVDAAAAEFGPVNQRLLKTADAQEGVLSFVERRVAQFKGR</sequence>
<comment type="caution">
    <text evidence="3">The sequence shown here is derived from an EMBL/GenBank/DDBJ whole genome shotgun (WGS) entry which is preliminary data.</text>
</comment>
<dbReference type="PANTHER" id="PTHR11941:SF54">
    <property type="entry name" value="ENOYL-COA HYDRATASE, MITOCHONDRIAL"/>
    <property type="match status" value="1"/>
</dbReference>
<evidence type="ECO:0000313" key="4">
    <source>
        <dbReference type="Proteomes" id="UP000521227"/>
    </source>
</evidence>
<reference evidence="3 4" key="1">
    <citation type="submission" date="2020-08" db="EMBL/GenBank/DDBJ databases">
        <title>Genomic Encyclopedia of Type Strains, Phase IV (KMG-IV): sequencing the most valuable type-strain genomes for metagenomic binning, comparative biology and taxonomic classification.</title>
        <authorList>
            <person name="Goeker M."/>
        </authorList>
    </citation>
    <scope>NUCLEOTIDE SEQUENCE [LARGE SCALE GENOMIC DNA]</scope>
    <source>
        <strain evidence="3 4">DSM 17498</strain>
    </source>
</reference>
<dbReference type="Gene3D" id="1.10.12.10">
    <property type="entry name" value="Lyase 2-enoyl-coa Hydratase, Chain A, domain 2"/>
    <property type="match status" value="1"/>
</dbReference>
<proteinExistence type="inferred from homology"/>
<dbReference type="GO" id="GO:0016829">
    <property type="term" value="F:lyase activity"/>
    <property type="evidence" value="ECO:0007669"/>
    <property type="project" value="UniProtKB-KW"/>
</dbReference>
<dbReference type="InterPro" id="IPR029045">
    <property type="entry name" value="ClpP/crotonase-like_dom_sf"/>
</dbReference>
<evidence type="ECO:0000256" key="2">
    <source>
        <dbReference type="ARBA" id="ARBA00023239"/>
    </source>
</evidence>
<evidence type="ECO:0000313" key="3">
    <source>
        <dbReference type="EMBL" id="MBB5053171.1"/>
    </source>
</evidence>
<dbReference type="Proteomes" id="UP000521227">
    <property type="component" value="Unassembled WGS sequence"/>
</dbReference>
<dbReference type="Gene3D" id="3.90.226.10">
    <property type="entry name" value="2-enoyl-CoA Hydratase, Chain A, domain 1"/>
    <property type="match status" value="1"/>
</dbReference>
<comment type="similarity">
    <text evidence="1">Belongs to the enoyl-CoA hydratase/isomerase family.</text>
</comment>
<protein>
    <submittedName>
        <fullName evidence="3">Enoyl-CoA hydratase/carnithine racemase</fullName>
    </submittedName>
</protein>
<dbReference type="EMBL" id="JACHIJ010000004">
    <property type="protein sequence ID" value="MBB5053171.1"/>
    <property type="molecule type" value="Genomic_DNA"/>
</dbReference>
<dbReference type="PANTHER" id="PTHR11941">
    <property type="entry name" value="ENOYL-COA HYDRATASE-RELATED"/>
    <property type="match status" value="1"/>
</dbReference>
<keyword evidence="2" id="KW-0456">Lyase</keyword>
<dbReference type="SUPFAM" id="SSF52096">
    <property type="entry name" value="ClpP/crotonase"/>
    <property type="match status" value="1"/>
</dbReference>
<dbReference type="InterPro" id="IPR001753">
    <property type="entry name" value="Enoyl-CoA_hydra/iso"/>
</dbReference>
<dbReference type="AlphaFoldDB" id="A0A840N5X2"/>
<accession>A0A840N5X2</accession>
<dbReference type="CDD" id="cd06558">
    <property type="entry name" value="crotonase-like"/>
    <property type="match status" value="1"/>
</dbReference>
<dbReference type="Pfam" id="PF00378">
    <property type="entry name" value="ECH_1"/>
    <property type="match status" value="1"/>
</dbReference>
<dbReference type="GO" id="GO:0006635">
    <property type="term" value="P:fatty acid beta-oxidation"/>
    <property type="evidence" value="ECO:0007669"/>
    <property type="project" value="TreeGrafter"/>
</dbReference>
<dbReference type="InterPro" id="IPR014748">
    <property type="entry name" value="Enoyl-CoA_hydra_C"/>
</dbReference>
<evidence type="ECO:0000256" key="1">
    <source>
        <dbReference type="ARBA" id="ARBA00005254"/>
    </source>
</evidence>
<gene>
    <name evidence="3" type="ORF">HNQ36_003162</name>
</gene>
<name>A0A840N5X2_9BRAD</name>
<dbReference type="NCBIfam" id="NF005126">
    <property type="entry name" value="PRK06563.1"/>
    <property type="match status" value="1"/>
</dbReference>